<dbReference type="PANTHER" id="PTHR37994:SF3">
    <property type="entry name" value="ER TRANSPORTER 6TM N-TERMINAL DOMAIN-CONTAINING PROTEIN"/>
    <property type="match status" value="1"/>
</dbReference>
<keyword evidence="11" id="KW-1185">Reference proteome</keyword>
<feature type="transmembrane region" description="Helical" evidence="6">
    <location>
        <begin position="163"/>
        <end position="180"/>
    </location>
</feature>
<feature type="domain" description="Integral membrane bound transporter" evidence="9">
    <location>
        <begin position="626"/>
        <end position="762"/>
    </location>
</feature>
<dbReference type="Pfam" id="PF10334">
    <property type="entry name" value="BRE4"/>
    <property type="match status" value="1"/>
</dbReference>
<dbReference type="InterPro" id="IPR018820">
    <property type="entry name" value="BRE4-related_DUF2421"/>
</dbReference>
<evidence type="ECO:0000256" key="1">
    <source>
        <dbReference type="ARBA" id="ARBA00004141"/>
    </source>
</evidence>
<comment type="caution">
    <text evidence="10">The sequence shown here is derived from an EMBL/GenBank/DDBJ whole genome shotgun (WGS) entry which is preliminary data.</text>
</comment>
<dbReference type="Pfam" id="PF13515">
    <property type="entry name" value="FUSC_2"/>
    <property type="match status" value="1"/>
</dbReference>
<reference evidence="10 11" key="1">
    <citation type="submission" date="2016-03" db="EMBL/GenBank/DDBJ databases">
        <title>Whole genome sequencing of Grifola frondosa 9006-11.</title>
        <authorList>
            <person name="Min B."/>
            <person name="Park H."/>
            <person name="Kim J.-G."/>
            <person name="Cho H."/>
            <person name="Oh Y.-L."/>
            <person name="Kong W.-S."/>
            <person name="Choi I.-G."/>
        </authorList>
    </citation>
    <scope>NUCLEOTIDE SEQUENCE [LARGE SCALE GENOMIC DNA]</scope>
    <source>
        <strain evidence="10 11">9006-11</strain>
    </source>
</reference>
<dbReference type="Proteomes" id="UP000092993">
    <property type="component" value="Unassembled WGS sequence"/>
</dbReference>
<dbReference type="OrthoDB" id="2274698at2759"/>
<name>A0A1C7MLY3_GRIFR</name>
<feature type="transmembrane region" description="Helical" evidence="6">
    <location>
        <begin position="747"/>
        <end position="768"/>
    </location>
</feature>
<proteinExistence type="predicted"/>
<dbReference type="EMBL" id="LUGG01000002">
    <property type="protein sequence ID" value="OBZ77446.1"/>
    <property type="molecule type" value="Genomic_DNA"/>
</dbReference>
<feature type="compositionally biased region" description="Basic and acidic residues" evidence="5">
    <location>
        <begin position="561"/>
        <end position="575"/>
    </location>
</feature>
<keyword evidence="4 6" id="KW-0472">Membrane</keyword>
<organism evidence="10 11">
    <name type="scientific">Grifola frondosa</name>
    <name type="common">Maitake</name>
    <name type="synonym">Polyporus frondosus</name>
    <dbReference type="NCBI Taxonomy" id="5627"/>
    <lineage>
        <taxon>Eukaryota</taxon>
        <taxon>Fungi</taxon>
        <taxon>Dikarya</taxon>
        <taxon>Basidiomycota</taxon>
        <taxon>Agaricomycotina</taxon>
        <taxon>Agaricomycetes</taxon>
        <taxon>Polyporales</taxon>
        <taxon>Grifolaceae</taxon>
        <taxon>Grifola</taxon>
    </lineage>
</organism>
<evidence type="ECO:0000256" key="3">
    <source>
        <dbReference type="ARBA" id="ARBA00022989"/>
    </source>
</evidence>
<keyword evidence="2 6" id="KW-0812">Transmembrane</keyword>
<dbReference type="PANTHER" id="PTHR37994">
    <property type="entry name" value="ARAE_2_N DOMAIN-CONTAINING PROTEIN-RELATED"/>
    <property type="match status" value="1"/>
</dbReference>
<comment type="subcellular location">
    <subcellularLocation>
        <location evidence="1">Membrane</location>
        <topology evidence="1">Multi-pass membrane protein</topology>
    </subcellularLocation>
</comment>
<evidence type="ECO:0000256" key="6">
    <source>
        <dbReference type="SAM" id="Phobius"/>
    </source>
</evidence>
<evidence type="ECO:0000256" key="4">
    <source>
        <dbReference type="ARBA" id="ARBA00023136"/>
    </source>
</evidence>
<feature type="transmembrane region" description="Helical" evidence="6">
    <location>
        <begin position="654"/>
        <end position="675"/>
    </location>
</feature>
<feature type="domain" description="Putative ER transporter 6TM N-terminal" evidence="8">
    <location>
        <begin position="30"/>
        <end position="464"/>
    </location>
</feature>
<dbReference type="InterPro" id="IPR049453">
    <property type="entry name" value="Memb_transporter_dom"/>
</dbReference>
<feature type="transmembrane region" description="Helical" evidence="6">
    <location>
        <begin position="187"/>
        <end position="208"/>
    </location>
</feature>
<evidence type="ECO:0000259" key="7">
    <source>
        <dbReference type="Pfam" id="PF10334"/>
    </source>
</evidence>
<dbReference type="Pfam" id="PF10337">
    <property type="entry name" value="ArAE_2_N"/>
    <property type="match status" value="1"/>
</dbReference>
<feature type="transmembrane region" description="Helical" evidence="6">
    <location>
        <begin position="92"/>
        <end position="119"/>
    </location>
</feature>
<gene>
    <name evidence="10" type="ORF">A0H81_01954</name>
</gene>
<accession>A0A1C7MLY3</accession>
<evidence type="ECO:0000259" key="8">
    <source>
        <dbReference type="Pfam" id="PF10337"/>
    </source>
</evidence>
<dbReference type="GO" id="GO:0016020">
    <property type="term" value="C:membrane"/>
    <property type="evidence" value="ECO:0007669"/>
    <property type="project" value="UniProtKB-SubCell"/>
</dbReference>
<evidence type="ECO:0000256" key="2">
    <source>
        <dbReference type="ARBA" id="ARBA00022692"/>
    </source>
</evidence>
<feature type="domain" description="DUF2421" evidence="7">
    <location>
        <begin position="769"/>
        <end position="995"/>
    </location>
</feature>
<feature type="transmembrane region" description="Helical" evidence="6">
    <location>
        <begin position="214"/>
        <end position="238"/>
    </location>
</feature>
<feature type="transmembrane region" description="Helical" evidence="6">
    <location>
        <begin position="491"/>
        <end position="511"/>
    </location>
</feature>
<keyword evidence="3 6" id="KW-1133">Transmembrane helix</keyword>
<dbReference type="STRING" id="5627.A0A1C7MLY3"/>
<evidence type="ECO:0000313" key="11">
    <source>
        <dbReference type="Proteomes" id="UP000092993"/>
    </source>
</evidence>
<feature type="region of interest" description="Disordered" evidence="5">
    <location>
        <begin position="543"/>
        <end position="578"/>
    </location>
</feature>
<feature type="transmembrane region" description="Helical" evidence="6">
    <location>
        <begin position="707"/>
        <end position="727"/>
    </location>
</feature>
<protein>
    <submittedName>
        <fullName evidence="10">Uncharacterized protein C57A7.05</fullName>
    </submittedName>
</protein>
<dbReference type="InterPro" id="IPR018823">
    <property type="entry name" value="ArAE_2_N"/>
</dbReference>
<evidence type="ECO:0000313" key="10">
    <source>
        <dbReference type="EMBL" id="OBZ77446.1"/>
    </source>
</evidence>
<sequence>MDDSEKQNGRTTTHPETATGPAGRTFWNKLPPWVTSNLRSRKSWKMLVRCWAASWVCLVIMLPNKSLATLGNTAFFALLVSVMVPPNMPVQIFIFTLSTLVAGLLLGWGIGCAAMRGALAARNQLLLKESLQKEAESAAGLANPDALFRADIFQGKFLDTRSTIVFGCFFGLAISFFGLIRAYVPKLMIMSVFGTIAVDIFCSFGPLFPFAQYTILNSLLTSVACYIAIALIFIICVFPETMNHSYLDSTSELIGKFKGLIDMQKDVLASSPQDLSPGSPLVMRIQGARAAVIQHLHRLTAQKGFLNLELSWGRWNGDDIIELMDPLFIVASRISALNSFAKLLGHPLSMNTDGLPHTDTDSSTGTASGSAGDTLLLRQFREHSHTAEAEFSVRIVDVLPVIEEATLELREACSAALAATQALVVCVNTKRYKRGGTEAEQHLQDVEEASANLRHAMEAFKQEKRLLLLEPFQSVFAAADTMKMPPMRSLYAAYVFAANLMTIGSGILVLSDAISTTARRRTHTRLWLPKGLRAIGKLLRSRGQSGDRAVGEETMPEEGGESEREEQSYKRDPDSRPPTNVMQRLASFVHKALLWCRTPEALFTFKYVIVSIALWIPSVVRTSAHFVYAERGVWALIMAQTTLNIYASDQIFNYVMRIGGTFVGAVVSMLCWYIGAGHGTGNPYGLATITAVILLPLMFLRIFAPPEYLIGILLSGATFALIVGYSWIDGNLPGIFGSVGFGWSVAWRRWVLVMIGCAASFIMMLLPATSGRKAVRLRNATTIAGLSYLYSHLMSIWLDKELSPSDDPKNKPQWIVHFRERSIGVAEQIQDLKVRTVMSKWEGSIRGTWAFEEYNNLATVQSDILASLTLLGGSLIQLDPELRVAFHPHTSVLNPHFISDVISIFFLVSQSLRTGEPLHQAQYQNLSDRLHYHGEMANSASKGSTTGPRSLARQEHLRSITSYEYMFYATAVVAVLQMAQGLNELRKITAELCGEVPLHGPTTTILICN</sequence>
<dbReference type="AlphaFoldDB" id="A0A1C7MLY3"/>
<dbReference type="OMA" id="DTHIPSY"/>
<evidence type="ECO:0000256" key="5">
    <source>
        <dbReference type="SAM" id="MobiDB-lite"/>
    </source>
</evidence>
<feature type="transmembrane region" description="Helical" evidence="6">
    <location>
        <begin position="681"/>
        <end position="700"/>
    </location>
</feature>
<evidence type="ECO:0000259" key="9">
    <source>
        <dbReference type="Pfam" id="PF13515"/>
    </source>
</evidence>
<feature type="region of interest" description="Disordered" evidence="5">
    <location>
        <begin position="1"/>
        <end position="23"/>
    </location>
</feature>